<comment type="similarity">
    <text evidence="6">Belongs to the ABC-4 integral membrane protein family.</text>
</comment>
<keyword evidence="5 8" id="KW-0472">Membrane</keyword>
<dbReference type="Pfam" id="PF02687">
    <property type="entry name" value="FtsX"/>
    <property type="match status" value="1"/>
</dbReference>
<evidence type="ECO:0000256" key="5">
    <source>
        <dbReference type="ARBA" id="ARBA00023136"/>
    </source>
</evidence>
<name>A0A329LW37_9BACL</name>
<dbReference type="GO" id="GO:0022857">
    <property type="term" value="F:transmembrane transporter activity"/>
    <property type="evidence" value="ECO:0007669"/>
    <property type="project" value="TreeGrafter"/>
</dbReference>
<evidence type="ECO:0000313" key="12">
    <source>
        <dbReference type="Proteomes" id="UP000250369"/>
    </source>
</evidence>
<keyword evidence="2" id="KW-1003">Cell membrane</keyword>
<dbReference type="InterPro" id="IPR003838">
    <property type="entry name" value="ABC3_permease_C"/>
</dbReference>
<dbReference type="GO" id="GO:0005886">
    <property type="term" value="C:plasma membrane"/>
    <property type="evidence" value="ECO:0007669"/>
    <property type="project" value="UniProtKB-SubCell"/>
</dbReference>
<evidence type="ECO:0000256" key="7">
    <source>
        <dbReference type="SAM" id="MobiDB-lite"/>
    </source>
</evidence>
<evidence type="ECO:0000256" key="2">
    <source>
        <dbReference type="ARBA" id="ARBA00022475"/>
    </source>
</evidence>
<feature type="transmembrane region" description="Helical" evidence="8">
    <location>
        <begin position="371"/>
        <end position="395"/>
    </location>
</feature>
<dbReference type="EMBL" id="QMFB01000034">
    <property type="protein sequence ID" value="RAV12151.1"/>
    <property type="molecule type" value="Genomic_DNA"/>
</dbReference>
<gene>
    <name evidence="11" type="ORF">DQG23_35085</name>
</gene>
<accession>A0A329LW37</accession>
<reference evidence="11 12" key="1">
    <citation type="journal article" date="2009" name="Int. J. Syst. Evol. Microbiol.">
        <title>Paenibacillus contaminans sp. nov., isolated from a contaminated laboratory plate.</title>
        <authorList>
            <person name="Chou J.H."/>
            <person name="Lee J.H."/>
            <person name="Lin M.C."/>
            <person name="Chang P.S."/>
            <person name="Arun A.B."/>
            <person name="Young C.C."/>
            <person name="Chen W.M."/>
        </authorList>
    </citation>
    <scope>NUCLEOTIDE SEQUENCE [LARGE SCALE GENOMIC DNA]</scope>
    <source>
        <strain evidence="11 12">CKOBP-6</strain>
    </source>
</reference>
<feature type="region of interest" description="Disordered" evidence="7">
    <location>
        <begin position="240"/>
        <end position="270"/>
    </location>
</feature>
<dbReference type="RefSeq" id="WP_113035698.1">
    <property type="nucleotide sequence ID" value="NZ_QMFB01000034.1"/>
</dbReference>
<feature type="domain" description="MacB-like periplasmic core" evidence="10">
    <location>
        <begin position="22"/>
        <end position="226"/>
    </location>
</feature>
<keyword evidence="3 8" id="KW-0812">Transmembrane</keyword>
<evidence type="ECO:0000256" key="3">
    <source>
        <dbReference type="ARBA" id="ARBA00022692"/>
    </source>
</evidence>
<evidence type="ECO:0000256" key="4">
    <source>
        <dbReference type="ARBA" id="ARBA00022989"/>
    </source>
</evidence>
<dbReference type="PANTHER" id="PTHR30572:SF4">
    <property type="entry name" value="ABC TRANSPORTER PERMEASE YTRF"/>
    <property type="match status" value="1"/>
</dbReference>
<dbReference type="PANTHER" id="PTHR30572">
    <property type="entry name" value="MEMBRANE COMPONENT OF TRANSPORTER-RELATED"/>
    <property type="match status" value="1"/>
</dbReference>
<feature type="transmembrane region" description="Helical" evidence="8">
    <location>
        <begin position="21"/>
        <end position="45"/>
    </location>
</feature>
<evidence type="ECO:0000259" key="10">
    <source>
        <dbReference type="Pfam" id="PF12704"/>
    </source>
</evidence>
<comment type="caution">
    <text evidence="11">The sequence shown here is derived from an EMBL/GenBank/DDBJ whole genome shotgun (WGS) entry which is preliminary data.</text>
</comment>
<keyword evidence="12" id="KW-1185">Reference proteome</keyword>
<feature type="domain" description="ABC3 transporter permease C-terminal" evidence="9">
    <location>
        <begin position="320"/>
        <end position="446"/>
    </location>
</feature>
<comment type="subcellular location">
    <subcellularLocation>
        <location evidence="1">Cell membrane</location>
        <topology evidence="1">Multi-pass membrane protein</topology>
    </subcellularLocation>
</comment>
<evidence type="ECO:0000256" key="8">
    <source>
        <dbReference type="SAM" id="Phobius"/>
    </source>
</evidence>
<protein>
    <submittedName>
        <fullName evidence="11">ABC transporter permease</fullName>
    </submittedName>
</protein>
<keyword evidence="4 8" id="KW-1133">Transmembrane helix</keyword>
<dbReference type="InterPro" id="IPR050250">
    <property type="entry name" value="Macrolide_Exporter_MacB"/>
</dbReference>
<dbReference type="AlphaFoldDB" id="A0A329LW37"/>
<dbReference type="PROSITE" id="PS51257">
    <property type="entry name" value="PROKAR_LIPOPROTEIN"/>
    <property type="match status" value="1"/>
</dbReference>
<evidence type="ECO:0000259" key="9">
    <source>
        <dbReference type="Pfam" id="PF02687"/>
    </source>
</evidence>
<feature type="transmembrane region" description="Helical" evidence="8">
    <location>
        <begin position="309"/>
        <end position="334"/>
    </location>
</feature>
<dbReference type="OrthoDB" id="9770099at2"/>
<evidence type="ECO:0000256" key="1">
    <source>
        <dbReference type="ARBA" id="ARBA00004651"/>
    </source>
</evidence>
<feature type="compositionally biased region" description="Basic and acidic residues" evidence="7">
    <location>
        <begin position="245"/>
        <end position="269"/>
    </location>
</feature>
<sequence>MKFSDQVRFVRQNMKKNKSRLFMTVLATAMGCAFLIVLASVGFGLQKSIVDKMIGDRVVTAIDVWGKEVGGKHVNEMTGDDLQYLRSVEHVKAVTYRNYLRQGLNMSVDGTAVPGGGTIAVDFEAETKAGFGLSAGRLPQGADEVVIGYNIREAEPTGEEQSEGSATAPSKPESAPAKDLIGKKLQFEVRQLVNGAEQKTPMTVTIVGVTKEPTREWKKDKSVYIGEEVLQKIESITGTQLGEIRQPESKDEKNQAQREQPKSPAEPREYTQVQVIADGAQYVKGIGEQVRDKGYLNHSIANELKQVNMVFLIMKIGLVFVGTIAVLIASIGIFNTMTMAVTERAQDIGIMKAIGAHPSAIRRIFLLESGLIGLFGAVIGIIVSYVLSIAVNTALPILIQSFLEEKVPADFRFSLIPPLLVIIAAVISLGVAILSGSRPAKRATKVDVLRALRRDV</sequence>
<proteinExistence type="inferred from homology"/>
<evidence type="ECO:0000256" key="6">
    <source>
        <dbReference type="ARBA" id="ARBA00038076"/>
    </source>
</evidence>
<evidence type="ECO:0000313" key="11">
    <source>
        <dbReference type="EMBL" id="RAV12151.1"/>
    </source>
</evidence>
<feature type="transmembrane region" description="Helical" evidence="8">
    <location>
        <begin position="415"/>
        <end position="435"/>
    </location>
</feature>
<dbReference type="Proteomes" id="UP000250369">
    <property type="component" value="Unassembled WGS sequence"/>
</dbReference>
<feature type="region of interest" description="Disordered" evidence="7">
    <location>
        <begin position="154"/>
        <end position="177"/>
    </location>
</feature>
<dbReference type="InterPro" id="IPR025857">
    <property type="entry name" value="MacB_PCD"/>
</dbReference>
<dbReference type="Pfam" id="PF12704">
    <property type="entry name" value="MacB_PCD"/>
    <property type="match status" value="1"/>
</dbReference>
<organism evidence="11 12">
    <name type="scientific">Paenibacillus contaminans</name>
    <dbReference type="NCBI Taxonomy" id="450362"/>
    <lineage>
        <taxon>Bacteria</taxon>
        <taxon>Bacillati</taxon>
        <taxon>Bacillota</taxon>
        <taxon>Bacilli</taxon>
        <taxon>Bacillales</taxon>
        <taxon>Paenibacillaceae</taxon>
        <taxon>Paenibacillus</taxon>
    </lineage>
</organism>